<dbReference type="OrthoDB" id="3531896at2"/>
<gene>
    <name evidence="3" type="ORF">SAMN05421670_1579</name>
</gene>
<dbReference type="AlphaFoldDB" id="A0A1I5XK68"/>
<dbReference type="STRING" id="126156.SAMN05421670_1579"/>
<evidence type="ECO:0000256" key="1">
    <source>
        <dbReference type="ARBA" id="ARBA00005582"/>
    </source>
</evidence>
<reference evidence="4" key="1">
    <citation type="submission" date="2016-10" db="EMBL/GenBank/DDBJ databases">
        <authorList>
            <person name="Varghese N."/>
            <person name="Submissions S."/>
        </authorList>
    </citation>
    <scope>NUCLEOTIDE SEQUENCE [LARGE SCALE GENOMIC DNA]</scope>
    <source>
        <strain evidence="4">DSM 11706</strain>
    </source>
</reference>
<dbReference type="CDD" id="cd02883">
    <property type="entry name" value="NUDIX_Hydrolase"/>
    <property type="match status" value="1"/>
</dbReference>
<dbReference type="RefSeq" id="WP_093535927.1">
    <property type="nucleotide sequence ID" value="NZ_FOXU01000002.1"/>
</dbReference>
<dbReference type="PANTHER" id="PTHR43736">
    <property type="entry name" value="ADP-RIBOSE PYROPHOSPHATASE"/>
    <property type="match status" value="1"/>
</dbReference>
<keyword evidence="4" id="KW-1185">Reference proteome</keyword>
<dbReference type="Proteomes" id="UP000198734">
    <property type="component" value="Unassembled WGS sequence"/>
</dbReference>
<feature type="domain" description="Nudix hydrolase" evidence="2">
    <location>
        <begin position="1"/>
        <end position="137"/>
    </location>
</feature>
<dbReference type="InterPro" id="IPR015797">
    <property type="entry name" value="NUDIX_hydrolase-like_dom_sf"/>
</dbReference>
<dbReference type="PANTHER" id="PTHR43736:SF1">
    <property type="entry name" value="DIHYDRONEOPTERIN TRIPHOSPHATE DIPHOSPHATASE"/>
    <property type="match status" value="1"/>
</dbReference>
<dbReference type="SUPFAM" id="SSF55811">
    <property type="entry name" value="Nudix"/>
    <property type="match status" value="1"/>
</dbReference>
<proteinExistence type="inferred from homology"/>
<sequence length="140" mass="15743">MFIVNVEGAIYQNDKWLLIRRSEKEEHAGGLLSLVGGKVEKDGISSNILEETLKREISEEVGVQVSNLRYVNSTLFVTDTGLTVVDIVFLCEHESGIPYAKCLDEVSEVYWVSTQEILDNPDLPVYLKANIKLAYKLLHS</sequence>
<organism evidence="3 4">
    <name type="scientific">Psychrobacillus psychrotolerans</name>
    <dbReference type="NCBI Taxonomy" id="126156"/>
    <lineage>
        <taxon>Bacteria</taxon>
        <taxon>Bacillati</taxon>
        <taxon>Bacillota</taxon>
        <taxon>Bacilli</taxon>
        <taxon>Bacillales</taxon>
        <taxon>Bacillaceae</taxon>
        <taxon>Psychrobacillus</taxon>
    </lineage>
</organism>
<name>A0A1I5XK68_9BACI</name>
<accession>A0A1I5XK68</accession>
<dbReference type="InterPro" id="IPR000086">
    <property type="entry name" value="NUDIX_hydrolase_dom"/>
</dbReference>
<dbReference type="PROSITE" id="PS51462">
    <property type="entry name" value="NUDIX"/>
    <property type="match status" value="1"/>
</dbReference>
<protein>
    <submittedName>
        <fullName evidence="3">NUDIX domain-containing protein</fullName>
    </submittedName>
</protein>
<dbReference type="EMBL" id="FOXU01000002">
    <property type="protein sequence ID" value="SFQ32348.1"/>
    <property type="molecule type" value="Genomic_DNA"/>
</dbReference>
<evidence type="ECO:0000259" key="2">
    <source>
        <dbReference type="PROSITE" id="PS51462"/>
    </source>
</evidence>
<evidence type="ECO:0000313" key="3">
    <source>
        <dbReference type="EMBL" id="SFQ32348.1"/>
    </source>
</evidence>
<evidence type="ECO:0000313" key="4">
    <source>
        <dbReference type="Proteomes" id="UP000198734"/>
    </source>
</evidence>
<comment type="similarity">
    <text evidence="1">Belongs to the Nudix hydrolase family.</text>
</comment>
<dbReference type="Pfam" id="PF00293">
    <property type="entry name" value="NUDIX"/>
    <property type="match status" value="1"/>
</dbReference>
<dbReference type="Gene3D" id="3.90.79.10">
    <property type="entry name" value="Nucleoside Triphosphate Pyrophosphohydrolase"/>
    <property type="match status" value="1"/>
</dbReference>